<dbReference type="eggNOG" id="KOG0939">
    <property type="taxonomic scope" value="Eukaryota"/>
</dbReference>
<evidence type="ECO:0000256" key="5">
    <source>
        <dbReference type="ARBA" id="ARBA00022786"/>
    </source>
</evidence>
<protein>
    <recommendedName>
        <fullName evidence="3">HECT-type E3 ubiquitin transferase</fullName>
        <ecNumber evidence="3">2.3.2.26</ecNumber>
    </recommendedName>
</protein>
<dbReference type="GO" id="GO:0005737">
    <property type="term" value="C:cytoplasm"/>
    <property type="evidence" value="ECO:0000318"/>
    <property type="project" value="GO_Central"/>
</dbReference>
<name>A2DYB1_TRIV3</name>
<dbReference type="Gene3D" id="3.30.2160.10">
    <property type="entry name" value="Hect, E3 ligase catalytic domain"/>
    <property type="match status" value="1"/>
</dbReference>
<reference evidence="8" key="1">
    <citation type="submission" date="2006-10" db="EMBL/GenBank/DDBJ databases">
        <authorList>
            <person name="Amadeo P."/>
            <person name="Zhao Q."/>
            <person name="Wortman J."/>
            <person name="Fraser-Liggett C."/>
            <person name="Carlton J."/>
        </authorList>
    </citation>
    <scope>NUCLEOTIDE SEQUENCE</scope>
    <source>
        <strain evidence="8">G3</strain>
    </source>
</reference>
<dbReference type="PANTHER" id="PTHR11254:SF67">
    <property type="entry name" value="E3 UBIQUITIN-PROTEIN LIGASE HUWE1"/>
    <property type="match status" value="1"/>
</dbReference>
<evidence type="ECO:0000256" key="3">
    <source>
        <dbReference type="ARBA" id="ARBA00012485"/>
    </source>
</evidence>
<dbReference type="STRING" id="5722.A2DYB1"/>
<dbReference type="VEuPathDB" id="TrichDB:TVAGG3_0281680"/>
<dbReference type="OrthoDB" id="8068875at2759"/>
<dbReference type="GO" id="GO:0006511">
    <property type="term" value="P:ubiquitin-dependent protein catabolic process"/>
    <property type="evidence" value="ECO:0000318"/>
    <property type="project" value="GO_Central"/>
</dbReference>
<dbReference type="SUPFAM" id="SSF56204">
    <property type="entry name" value="Hect, E3 ligase catalytic domain"/>
    <property type="match status" value="1"/>
</dbReference>
<dbReference type="CDD" id="cd00078">
    <property type="entry name" value="HECTc"/>
    <property type="match status" value="1"/>
</dbReference>
<dbReference type="FunFam" id="3.90.1750.10:FF:000079">
    <property type="entry name" value="E3 ubiquitin-protein ligase"/>
    <property type="match status" value="1"/>
</dbReference>
<dbReference type="Pfam" id="PF00632">
    <property type="entry name" value="HECT"/>
    <property type="match status" value="1"/>
</dbReference>
<evidence type="ECO:0000256" key="1">
    <source>
        <dbReference type="ARBA" id="ARBA00000885"/>
    </source>
</evidence>
<dbReference type="GO" id="GO:0061630">
    <property type="term" value="F:ubiquitin protein ligase activity"/>
    <property type="evidence" value="ECO:0000318"/>
    <property type="project" value="GO_Central"/>
</dbReference>
<dbReference type="FunFam" id="3.30.2410.10:FF:000033">
    <property type="entry name" value="Predicted protein"/>
    <property type="match status" value="1"/>
</dbReference>
<dbReference type="InterPro" id="IPR035983">
    <property type="entry name" value="Hect_E3_ubiquitin_ligase"/>
</dbReference>
<proteinExistence type="predicted"/>
<sequence length="1977" mass="226790">MFSDKSDSDLLEFIRNLQVDLSYKEYSAGDIDTMLKDTINFYKSNKDKTISMELVFLLINCLKHVEKPKLADYFQLFDLQNYSFENAQLVLQSNHLYRSLNEESYSSFHGYLQNLYNFVTKSNLDSETIQVNNNEYTRKEAIKTIYELFGLVKITSEEFLKLIPFIFTKDYLPPENLLKLAFEDEDIARIADKLPKCVLKKANLISNLPDKAIITIIRANSPQENIDLLNTLVGSKLSQKVLFEFILSLKKTDIPQQSAQYLFSSLNISEFTPEICEVLLDYQVEFLVKEDMQINYAIHPLFFITHIDQPLEHIPVDVINDLITKCDKPEKLYPALTPDFVCQALKGTDFWLKFIPSCKILSVSNFNSSVQSCFINNQDRDTLSTVIVDLIKKSGENITPICKFIKNVVAMSLDVLAKDDLVQYALSLTSQPPVSFWNIFQRPEKFLASVFGDTIKASTLPFFMYTSLPVFAYFMDTAVMFPPITIQNLTESGIKSVIEYITSKHKGMTKLLEPIEGISDNSLSLIVSAQLFTACYMTGKAIPIINGINYKNILPFTAVCFKILREAHSIENIFRPTEIFDKLSTTSFEGKPLLALLSEISNLTNLDLISMQRIFTDSLRTPKFSMDSFDKFINNIINQFGRFVDFNELQTNDQLVSAVLTHLSQISGTESTVVNNYFSNKGDKILEIAFNYSKHQQYKQEMKFKRNVFGKDVLNNFLSKISKSDMIYFLRIFDCQNFDLSVFSISDDDIKLILQDAIKNKNEDDVNSIFKYIEISKKLLQLFYDNGLPNTIKFRYIEQVNSSDLEKMNSNELVQIFENFTSSQLLSQIKTVKNKRKLPSDLLDNDQFNEEEEPEQNTEKTKYNLFEAVEKLIPTTKLFSIVKYFDLISDCFCISAESLSRTVRDMKFESDTGSQAIDIYYAHEVTDMLIRRSSPLKLPDNSEFSKRFLENLIEKACKSKSLPLVYLMNQIANKNPKIFFELKPSITEFCSQIFDLTDELPKLITDELSEEEASLIGFSFQTFIALSAIPSFDDEFLIPLIEKLPELSTGKLLTILLLLKAQMYSPLQIIVMSVLCKYQFPSLFTQILSKPFENDKIKEVIVKMLYGLASNYFTCICSLKENSAVVLDELMNNMAKPYEESSPGQIVLFYNRIVSYSCDTLLTFISDKKTNELLSDILDDSPKNPINNKQKVIKALELAKNLPGEPICVPPGVSEEAFLNLTRRQQSRVWHSLYPKTIKEITPKMRRILARKPSWVVPFLTKPPGMLLTPSHYKMLFETINELLAVENDEEEEEATPENLKMMLLMVPDLFDFLMVEIKKPDNSKYAKDIIELMTALSKDEMTAMSILSLIASEINECNQTDLSKFVKILKYMNTTQYFPINFRDIVCEILIDRLLQPEIRDNDEILLRCFRTLQILPNEITENLIPKLSLLLNFALAKSSSESDICFASLQIASKSEVIIEKVSPVIMTTIDKILSKKGNDQNWTDYLIKVINKFKFIVVKKRPQLLSLLQSILKDTDKRDNCLDLMGSLFDCLSPEKVTQNSTFETPKEGLEIPPQIYNSDPEFWSIINEHKDYLNDLIAKTPKLLDTKLKFLVRFPQLLAFDQKVACFRNELKKRRTGGMLRINVRRDDVLQDSFQQLAMIPPDRMLSRLHVMFRGEEGYDAGGVTRDWFTSLIHQLFNPNYVLFAPSANGRSFQPNPASNINYMEHKQYFKFAGRIMAKAIIEEQYLDAHLTMSILKAILGIPVTLRDLEDVDEQLHNSLQWILENDIEDACLDLNFTYNYDYLGRVKAANLKPDGAKIAVDNKNKEEYVNLMVQYRLRGQISTQVDSFLEGFHSLIPQKDLSMFSPNELDLLICGVPEVDVDDMEKNCVITRPLTKDSDVVKFFFSAIRKWSSEDLAKLLLFITGSSQIPIGGFATLKDSHPITIQPGGDADRLPVAHTCMNTLDLPYYKTEDELNKKLQFAIKECNTFGII</sequence>
<keyword evidence="4" id="KW-0808">Transferase</keyword>
<dbReference type="FunFam" id="3.30.2160.10:FF:000001">
    <property type="entry name" value="E3 ubiquitin-protein ligase NEDD4-like"/>
    <property type="match status" value="1"/>
</dbReference>
<evidence type="ECO:0000256" key="6">
    <source>
        <dbReference type="PROSITE-ProRule" id="PRU00104"/>
    </source>
</evidence>
<dbReference type="InParanoid" id="A2DYB1"/>
<keyword evidence="9" id="KW-1185">Reference proteome</keyword>
<comment type="catalytic activity">
    <reaction evidence="1">
        <text>S-ubiquitinyl-[E2 ubiquitin-conjugating enzyme]-L-cysteine + [acceptor protein]-L-lysine = [E2 ubiquitin-conjugating enzyme]-L-cysteine + N(6)-ubiquitinyl-[acceptor protein]-L-lysine.</text>
        <dbReference type="EC" id="2.3.2.26"/>
    </reaction>
</comment>
<feature type="active site" description="Glycyl thioester intermediate" evidence="6">
    <location>
        <position position="1945"/>
    </location>
</feature>
<reference evidence="8" key="2">
    <citation type="journal article" date="2007" name="Science">
        <title>Draft genome sequence of the sexually transmitted pathogen Trichomonas vaginalis.</title>
        <authorList>
            <person name="Carlton J.M."/>
            <person name="Hirt R.P."/>
            <person name="Silva J.C."/>
            <person name="Delcher A.L."/>
            <person name="Schatz M."/>
            <person name="Zhao Q."/>
            <person name="Wortman J.R."/>
            <person name="Bidwell S.L."/>
            <person name="Alsmark U.C.M."/>
            <person name="Besteiro S."/>
            <person name="Sicheritz-Ponten T."/>
            <person name="Noel C.J."/>
            <person name="Dacks J.B."/>
            <person name="Foster P.G."/>
            <person name="Simillion C."/>
            <person name="Van de Peer Y."/>
            <person name="Miranda-Saavedra D."/>
            <person name="Barton G.J."/>
            <person name="Westrop G.D."/>
            <person name="Mueller S."/>
            <person name="Dessi D."/>
            <person name="Fiori P.L."/>
            <person name="Ren Q."/>
            <person name="Paulsen I."/>
            <person name="Zhang H."/>
            <person name="Bastida-Corcuera F.D."/>
            <person name="Simoes-Barbosa A."/>
            <person name="Brown M.T."/>
            <person name="Hayes R.D."/>
            <person name="Mukherjee M."/>
            <person name="Okumura C.Y."/>
            <person name="Schneider R."/>
            <person name="Smith A.J."/>
            <person name="Vanacova S."/>
            <person name="Villalvazo M."/>
            <person name="Haas B.J."/>
            <person name="Pertea M."/>
            <person name="Feldblyum T.V."/>
            <person name="Utterback T.R."/>
            <person name="Shu C.L."/>
            <person name="Osoegawa K."/>
            <person name="de Jong P.J."/>
            <person name="Hrdy I."/>
            <person name="Horvathova L."/>
            <person name="Zubacova Z."/>
            <person name="Dolezal P."/>
            <person name="Malik S.B."/>
            <person name="Logsdon J.M. Jr."/>
            <person name="Henze K."/>
            <person name="Gupta A."/>
            <person name="Wang C.C."/>
            <person name="Dunne R.L."/>
            <person name="Upcroft J.A."/>
            <person name="Upcroft P."/>
            <person name="White O."/>
            <person name="Salzberg S.L."/>
            <person name="Tang P."/>
            <person name="Chiu C.-H."/>
            <person name="Lee Y.-S."/>
            <person name="Embley T.M."/>
            <person name="Coombs G.H."/>
            <person name="Mottram J.C."/>
            <person name="Tachezy J."/>
            <person name="Fraser-Liggett C.M."/>
            <person name="Johnson P.J."/>
        </authorList>
    </citation>
    <scope>NUCLEOTIDE SEQUENCE [LARGE SCALE GENOMIC DNA]</scope>
    <source>
        <strain evidence="8">G3</strain>
    </source>
</reference>
<gene>
    <name evidence="8" type="ORF">TVAG_393150</name>
</gene>
<dbReference type="PROSITE" id="PS50237">
    <property type="entry name" value="HECT"/>
    <property type="match status" value="1"/>
</dbReference>
<dbReference type="RefSeq" id="XP_001326811.1">
    <property type="nucleotide sequence ID" value="XM_001326776.1"/>
</dbReference>
<dbReference type="Proteomes" id="UP000001542">
    <property type="component" value="Unassembled WGS sequence"/>
</dbReference>
<dbReference type="EC" id="2.3.2.26" evidence="3"/>
<dbReference type="Gene3D" id="3.30.2410.10">
    <property type="entry name" value="Hect, E3 ligase catalytic domain"/>
    <property type="match status" value="1"/>
</dbReference>
<dbReference type="PANTHER" id="PTHR11254">
    <property type="entry name" value="HECT DOMAIN UBIQUITIN-PROTEIN LIGASE"/>
    <property type="match status" value="1"/>
</dbReference>
<keyword evidence="5 6" id="KW-0833">Ubl conjugation pathway</keyword>
<dbReference type="EMBL" id="DS113268">
    <property type="protein sequence ID" value="EAY14588.1"/>
    <property type="molecule type" value="Genomic_DNA"/>
</dbReference>
<dbReference type="InterPro" id="IPR050409">
    <property type="entry name" value="E3_ubiq-protein_ligase"/>
</dbReference>
<dbReference type="SMR" id="A2DYB1"/>
<dbReference type="InterPro" id="IPR000569">
    <property type="entry name" value="HECT_dom"/>
</dbReference>
<feature type="domain" description="HECT" evidence="7">
    <location>
        <begin position="1645"/>
        <end position="1977"/>
    </location>
</feature>
<evidence type="ECO:0000259" key="7">
    <source>
        <dbReference type="PROSITE" id="PS50237"/>
    </source>
</evidence>
<organism evidence="8 9">
    <name type="scientific">Trichomonas vaginalis (strain ATCC PRA-98 / G3)</name>
    <dbReference type="NCBI Taxonomy" id="412133"/>
    <lineage>
        <taxon>Eukaryota</taxon>
        <taxon>Metamonada</taxon>
        <taxon>Parabasalia</taxon>
        <taxon>Trichomonadida</taxon>
        <taxon>Trichomonadidae</taxon>
        <taxon>Trichomonas</taxon>
    </lineage>
</organism>
<comment type="pathway">
    <text evidence="2">Protein modification; protein ubiquitination.</text>
</comment>
<evidence type="ECO:0000313" key="8">
    <source>
        <dbReference type="EMBL" id="EAY14588.1"/>
    </source>
</evidence>
<accession>A2DYB1</accession>
<evidence type="ECO:0000256" key="2">
    <source>
        <dbReference type="ARBA" id="ARBA00004906"/>
    </source>
</evidence>
<dbReference type="KEGG" id="tva:4772580"/>
<dbReference type="Gene3D" id="3.90.1750.10">
    <property type="entry name" value="Hect, E3 ligase catalytic domains"/>
    <property type="match status" value="1"/>
</dbReference>
<dbReference type="VEuPathDB" id="TrichDB:TVAG_393150"/>
<evidence type="ECO:0000313" key="9">
    <source>
        <dbReference type="Proteomes" id="UP000001542"/>
    </source>
</evidence>
<evidence type="ECO:0000256" key="4">
    <source>
        <dbReference type="ARBA" id="ARBA00022679"/>
    </source>
</evidence>
<dbReference type="SMART" id="SM00119">
    <property type="entry name" value="HECTc"/>
    <property type="match status" value="1"/>
</dbReference>